<evidence type="ECO:0000313" key="4">
    <source>
        <dbReference type="EMBL" id="ACL69638.1"/>
    </source>
</evidence>
<feature type="domain" description="HTH cro/C1-type" evidence="3">
    <location>
        <begin position="7"/>
        <end position="42"/>
    </location>
</feature>
<dbReference type="PANTHER" id="PTHR34475:SF1">
    <property type="entry name" value="CYTOSKELETON PROTEIN RODZ"/>
    <property type="match status" value="1"/>
</dbReference>
<dbReference type="InterPro" id="IPR050400">
    <property type="entry name" value="Bact_Cytoskel_RodZ"/>
</dbReference>
<feature type="transmembrane region" description="Helical" evidence="2">
    <location>
        <begin position="108"/>
        <end position="127"/>
    </location>
</feature>
<keyword evidence="2" id="KW-1133">Transmembrane helix</keyword>
<dbReference type="InterPro" id="IPR010982">
    <property type="entry name" value="Lambda_DNA-bd_dom_sf"/>
</dbReference>
<organism evidence="4 5">
    <name type="scientific">Halothermothrix orenii (strain H 168 / OCM 544 / DSM 9562)</name>
    <dbReference type="NCBI Taxonomy" id="373903"/>
    <lineage>
        <taxon>Bacteria</taxon>
        <taxon>Bacillati</taxon>
        <taxon>Bacillota</taxon>
        <taxon>Clostridia</taxon>
        <taxon>Halanaerobiales</taxon>
        <taxon>Halothermotrichaceae</taxon>
        <taxon>Halothermothrix</taxon>
    </lineage>
</organism>
<dbReference type="PROSITE" id="PS50943">
    <property type="entry name" value="HTH_CROC1"/>
    <property type="match status" value="1"/>
</dbReference>
<feature type="compositionally biased region" description="Basic and acidic residues" evidence="1">
    <location>
        <begin position="155"/>
        <end position="174"/>
    </location>
</feature>
<dbReference type="OrthoDB" id="9797543at2"/>
<dbReference type="Pfam" id="PF13464">
    <property type="entry name" value="RodZ_C"/>
    <property type="match status" value="1"/>
</dbReference>
<dbReference type="InterPro" id="IPR025194">
    <property type="entry name" value="RodZ-like_C"/>
</dbReference>
<feature type="region of interest" description="Disordered" evidence="1">
    <location>
        <begin position="152"/>
        <end position="174"/>
    </location>
</feature>
<dbReference type="STRING" id="373903.Hore_08820"/>
<dbReference type="Gene3D" id="1.10.260.40">
    <property type="entry name" value="lambda repressor-like DNA-binding domains"/>
    <property type="match status" value="1"/>
</dbReference>
<dbReference type="eggNOG" id="COG1426">
    <property type="taxonomic scope" value="Bacteria"/>
</dbReference>
<dbReference type="KEGG" id="hor:Hore_08820"/>
<gene>
    <name evidence="4" type="ordered locus">Hore_08820</name>
</gene>
<proteinExistence type="predicted"/>
<keyword evidence="2" id="KW-0472">Membrane</keyword>
<dbReference type="Proteomes" id="UP000000719">
    <property type="component" value="Chromosome"/>
</dbReference>
<dbReference type="GO" id="GO:0003677">
    <property type="term" value="F:DNA binding"/>
    <property type="evidence" value="ECO:0007669"/>
    <property type="project" value="InterPro"/>
</dbReference>
<keyword evidence="2" id="KW-0812">Transmembrane</keyword>
<dbReference type="RefSeq" id="WP_012635825.1">
    <property type="nucleotide sequence ID" value="NC_011899.1"/>
</dbReference>
<dbReference type="CDD" id="cd00093">
    <property type="entry name" value="HTH_XRE"/>
    <property type="match status" value="1"/>
</dbReference>
<protein>
    <submittedName>
        <fullName evidence="4">Helix-turn-helix</fullName>
    </submittedName>
</protein>
<sequence length="258" mass="29165">MSIGSKLKEARNKSGLSLEEISKKTKIRVRYLKALENDNYDIIPGEVYVKAFLKGYSNQVGLNGDAIVKEYLNMLEEQARKEREEALKEQEKNSSSFNLNIDKKVRNIIIVSLVGLLLIFVIIFNVFSNNSNHLPDTEAEQTMTQSADIDELEGIDNKPDINKNNEDTKQSSVEKQEKDVRLKEIELIARDRSWINIKIDGRSVYQGFIEKGETMKFSGEEEVELKIGNAAGITMKKDGVLLGPWGGKGEVILKEIKL</sequence>
<accession>B8CWG9</accession>
<evidence type="ECO:0000313" key="5">
    <source>
        <dbReference type="Proteomes" id="UP000000719"/>
    </source>
</evidence>
<name>B8CWG9_HALOH</name>
<evidence type="ECO:0000259" key="3">
    <source>
        <dbReference type="PROSITE" id="PS50943"/>
    </source>
</evidence>
<evidence type="ECO:0000256" key="2">
    <source>
        <dbReference type="SAM" id="Phobius"/>
    </source>
</evidence>
<dbReference type="SUPFAM" id="SSF47413">
    <property type="entry name" value="lambda repressor-like DNA-binding domains"/>
    <property type="match status" value="1"/>
</dbReference>
<dbReference type="InterPro" id="IPR001387">
    <property type="entry name" value="Cro/C1-type_HTH"/>
</dbReference>
<keyword evidence="5" id="KW-1185">Reference proteome</keyword>
<dbReference type="Pfam" id="PF13413">
    <property type="entry name" value="HTH_25"/>
    <property type="match status" value="1"/>
</dbReference>
<reference evidence="4 5" key="1">
    <citation type="journal article" date="2009" name="PLoS ONE">
        <title>Genome analysis of the anaerobic thermohalophilic bacterium Halothermothrix orenii.</title>
        <authorList>
            <person name="Mavromatis K."/>
            <person name="Ivanova N."/>
            <person name="Anderson I."/>
            <person name="Lykidis A."/>
            <person name="Hooper S.D."/>
            <person name="Sun H."/>
            <person name="Kunin V."/>
            <person name="Lapidus A."/>
            <person name="Hugenholtz P."/>
            <person name="Patel B."/>
            <person name="Kyrpides N.C."/>
        </authorList>
    </citation>
    <scope>NUCLEOTIDE SEQUENCE [LARGE SCALE GENOMIC DNA]</scope>
    <source>
        <strain evidence="5">H 168 / OCM 544 / DSM 9562</strain>
    </source>
</reference>
<dbReference type="SMART" id="SM00530">
    <property type="entry name" value="HTH_XRE"/>
    <property type="match status" value="1"/>
</dbReference>
<dbReference type="HOGENOM" id="CLU_047530_1_2_9"/>
<dbReference type="PANTHER" id="PTHR34475">
    <property type="match status" value="1"/>
</dbReference>
<evidence type="ECO:0000256" key="1">
    <source>
        <dbReference type="SAM" id="MobiDB-lite"/>
    </source>
</evidence>
<dbReference type="AlphaFoldDB" id="B8CWG9"/>
<dbReference type="EMBL" id="CP001098">
    <property type="protein sequence ID" value="ACL69638.1"/>
    <property type="molecule type" value="Genomic_DNA"/>
</dbReference>